<dbReference type="FunFam" id="4.10.1000.10:FF:000001">
    <property type="entry name" value="zinc finger CCCH domain-containing protein 15-like"/>
    <property type="match status" value="1"/>
</dbReference>
<evidence type="ECO:0000256" key="2">
    <source>
        <dbReference type="ARBA" id="ARBA00022737"/>
    </source>
</evidence>
<dbReference type="FunFam" id="4.10.1000.10:FF:000002">
    <property type="entry name" value="Zinc finger protein 36, C3H1 type-like 1"/>
    <property type="match status" value="1"/>
</dbReference>
<sequence length="311" mass="35121">MQKEINSTYDNLTTSSAASSADKSTNTAYGDNNPFLSPTSLTYLNTINSSFYSTLFPQNYSPHSPSDTASFDGGDSAATDGHLSEASCILEYQQLYNSYTVCLAKLHEFINEGDSLRRENDEIRLSNAEITHRLSFLLSDLNRFSMDPPAATIVAPHAPPQSHCEQNRLERRNERVSLPKSISVRSSGYLKKNIPSYNLTRHELVGQCGPISQRMRVGGDKGEKEALEFEVYNQGMLKTELCSKWQETGTCCYGDNCQYAHGIKELRPVIRHQRYKTEVCRIVLAGDICPYGHRCHFRHSLTEQERQHQHL</sequence>
<dbReference type="PROSITE" id="PS50103">
    <property type="entry name" value="ZF_C3H1"/>
    <property type="match status" value="2"/>
</dbReference>
<evidence type="ECO:0000256" key="3">
    <source>
        <dbReference type="ARBA" id="ARBA00022771"/>
    </source>
</evidence>
<dbReference type="GO" id="GO:0008270">
    <property type="term" value="F:zinc ion binding"/>
    <property type="evidence" value="ECO:0007669"/>
    <property type="project" value="UniProtKB-KW"/>
</dbReference>
<evidence type="ECO:0000313" key="7">
    <source>
        <dbReference type="EMBL" id="KAL2531622.1"/>
    </source>
</evidence>
<keyword evidence="3 5" id="KW-0863">Zinc-finger</keyword>
<keyword evidence="4 5" id="KW-0862">Zinc</keyword>
<dbReference type="InterPro" id="IPR000571">
    <property type="entry name" value="Znf_CCCH"/>
</dbReference>
<dbReference type="EMBL" id="JBFOLK010000002">
    <property type="protein sequence ID" value="KAL2531622.1"/>
    <property type="molecule type" value="Genomic_DNA"/>
</dbReference>
<evidence type="ECO:0000259" key="6">
    <source>
        <dbReference type="PROSITE" id="PS50103"/>
    </source>
</evidence>
<dbReference type="SUPFAM" id="SSF90229">
    <property type="entry name" value="CCCH zinc finger"/>
    <property type="match status" value="2"/>
</dbReference>
<dbReference type="Gene3D" id="4.10.1000.10">
    <property type="entry name" value="Zinc finger, CCCH-type"/>
    <property type="match status" value="2"/>
</dbReference>
<gene>
    <name evidence="7" type="ORF">Adt_04973</name>
</gene>
<feature type="domain" description="C3H1-type" evidence="6">
    <location>
        <begin position="274"/>
        <end position="302"/>
    </location>
</feature>
<reference evidence="8" key="1">
    <citation type="submission" date="2024-07" db="EMBL/GenBank/DDBJ databases">
        <title>Two chromosome-level genome assemblies of Korean endemic species Abeliophyllum distichum and Forsythia ovata (Oleaceae).</title>
        <authorList>
            <person name="Jang H."/>
        </authorList>
    </citation>
    <scope>NUCLEOTIDE SEQUENCE [LARGE SCALE GENOMIC DNA]</scope>
</reference>
<dbReference type="InterPro" id="IPR036855">
    <property type="entry name" value="Znf_CCCH_sf"/>
</dbReference>
<name>A0ABD1V337_9LAMI</name>
<dbReference type="Proteomes" id="UP001604336">
    <property type="component" value="Unassembled WGS sequence"/>
</dbReference>
<dbReference type="PANTHER" id="PTHR12547">
    <property type="entry name" value="CCCH ZINC FINGER/TIS11-RELATED"/>
    <property type="match status" value="1"/>
</dbReference>
<keyword evidence="2" id="KW-0677">Repeat</keyword>
<dbReference type="SMART" id="SM00356">
    <property type="entry name" value="ZnF_C3H1"/>
    <property type="match status" value="2"/>
</dbReference>
<organism evidence="7 8">
    <name type="scientific">Abeliophyllum distichum</name>
    <dbReference type="NCBI Taxonomy" id="126358"/>
    <lineage>
        <taxon>Eukaryota</taxon>
        <taxon>Viridiplantae</taxon>
        <taxon>Streptophyta</taxon>
        <taxon>Embryophyta</taxon>
        <taxon>Tracheophyta</taxon>
        <taxon>Spermatophyta</taxon>
        <taxon>Magnoliopsida</taxon>
        <taxon>eudicotyledons</taxon>
        <taxon>Gunneridae</taxon>
        <taxon>Pentapetalae</taxon>
        <taxon>asterids</taxon>
        <taxon>lamiids</taxon>
        <taxon>Lamiales</taxon>
        <taxon>Oleaceae</taxon>
        <taxon>Forsythieae</taxon>
        <taxon>Abeliophyllum</taxon>
    </lineage>
</organism>
<evidence type="ECO:0000313" key="8">
    <source>
        <dbReference type="Proteomes" id="UP001604336"/>
    </source>
</evidence>
<dbReference type="Pfam" id="PF00642">
    <property type="entry name" value="zf-CCCH"/>
    <property type="match status" value="1"/>
</dbReference>
<evidence type="ECO:0000256" key="4">
    <source>
        <dbReference type="ARBA" id="ARBA00022833"/>
    </source>
</evidence>
<evidence type="ECO:0000256" key="5">
    <source>
        <dbReference type="PROSITE-ProRule" id="PRU00723"/>
    </source>
</evidence>
<evidence type="ECO:0000256" key="1">
    <source>
        <dbReference type="ARBA" id="ARBA00022723"/>
    </source>
</evidence>
<feature type="domain" description="C3H1-type" evidence="6">
    <location>
        <begin position="236"/>
        <end position="264"/>
    </location>
</feature>
<dbReference type="AlphaFoldDB" id="A0ABD1V337"/>
<proteinExistence type="predicted"/>
<comment type="caution">
    <text evidence="7">The sequence shown here is derived from an EMBL/GenBank/DDBJ whole genome shotgun (WGS) entry which is preliminary data.</text>
</comment>
<keyword evidence="8" id="KW-1185">Reference proteome</keyword>
<keyword evidence="1 5" id="KW-0479">Metal-binding</keyword>
<dbReference type="InterPro" id="IPR045877">
    <property type="entry name" value="ZFP36-like"/>
</dbReference>
<accession>A0ABD1V337</accession>
<feature type="zinc finger region" description="C3H1-type" evidence="5">
    <location>
        <begin position="274"/>
        <end position="302"/>
    </location>
</feature>
<protein>
    <submittedName>
        <fullName evidence="7">Zinc finger CCCH domain-containing protein 14</fullName>
    </submittedName>
</protein>
<feature type="zinc finger region" description="C3H1-type" evidence="5">
    <location>
        <begin position="236"/>
        <end position="264"/>
    </location>
</feature>
<dbReference type="PANTHER" id="PTHR12547:SF162">
    <property type="entry name" value="ZINC FINGER CCCH DOMAIN-CONTAINING PROTEIN 15"/>
    <property type="match status" value="1"/>
</dbReference>